<dbReference type="PROSITE" id="PS00583">
    <property type="entry name" value="PFKB_KINASES_1"/>
    <property type="match status" value="1"/>
</dbReference>
<dbReference type="Pfam" id="PF00294">
    <property type="entry name" value="PfkB"/>
    <property type="match status" value="1"/>
</dbReference>
<keyword evidence="4 7" id="KW-0418">Kinase</keyword>
<evidence type="ECO:0000313" key="8">
    <source>
        <dbReference type="Proteomes" id="UP000236527"/>
    </source>
</evidence>
<gene>
    <name evidence="7" type="ORF">NCWK1_2904</name>
</gene>
<organism evidence="7 8">
    <name type="scientific">Nostoc cycadae WK-1</name>
    <dbReference type="NCBI Taxonomy" id="1861711"/>
    <lineage>
        <taxon>Bacteria</taxon>
        <taxon>Bacillati</taxon>
        <taxon>Cyanobacteriota</taxon>
        <taxon>Cyanophyceae</taxon>
        <taxon>Nostocales</taxon>
        <taxon>Nostocaceae</taxon>
        <taxon>Nostoc</taxon>
    </lineage>
</organism>
<dbReference type="Proteomes" id="UP000236527">
    <property type="component" value="Unassembled WGS sequence"/>
</dbReference>
<keyword evidence="5" id="KW-0067">ATP-binding</keyword>
<protein>
    <submittedName>
        <fullName evidence="7">Fructokinase</fullName>
    </submittedName>
</protein>
<dbReference type="InterPro" id="IPR029056">
    <property type="entry name" value="Ribokinase-like"/>
</dbReference>
<evidence type="ECO:0000256" key="5">
    <source>
        <dbReference type="ARBA" id="ARBA00022840"/>
    </source>
</evidence>
<dbReference type="Gene3D" id="3.40.1190.20">
    <property type="match status" value="1"/>
</dbReference>
<accession>A0A2H6LIU0</accession>
<comment type="caution">
    <text evidence="7">The sequence shown here is derived from an EMBL/GenBank/DDBJ whole genome shotgun (WGS) entry which is preliminary data.</text>
</comment>
<feature type="domain" description="Carbohydrate kinase PfkB" evidence="6">
    <location>
        <begin position="5"/>
        <end position="312"/>
    </location>
</feature>
<dbReference type="AlphaFoldDB" id="A0A2H6LIU0"/>
<dbReference type="PANTHER" id="PTHR43085:SF1">
    <property type="entry name" value="PSEUDOURIDINE KINASE-RELATED"/>
    <property type="match status" value="1"/>
</dbReference>
<dbReference type="GO" id="GO:0016301">
    <property type="term" value="F:kinase activity"/>
    <property type="evidence" value="ECO:0007669"/>
    <property type="project" value="UniProtKB-KW"/>
</dbReference>
<keyword evidence="8" id="KW-1185">Reference proteome</keyword>
<sequence length="325" mass="35094">MSNPRVLCLGEILFDCLADQLGLKLEEVQSWTPYPGGAPANVACALVKLGTTAGFVGAVGEDEPGNALVELLQEVGVDITGVQRHPTAPTRQVYVVRDLAGDRTFAGFGQYDTSEFADTRLQAKQLPALLFQEADFIVLGTLELAYPDSEQAVYRALDLAEQFDLKIVLDVNWRPVFWQDENIARQKIQNIFKRIDFLKLSKEEAEWLFDTADAGAITYRLNSVEGVLVTDGDKGCAYCLSGSEGVLPSFPVKVADTTGAGDSFLAGFIHQLSQHGIQKLADADIAKRIVTYASAVGALTTIKPGAIASQPTAAEVESFLVAHQI</sequence>
<dbReference type="InterPro" id="IPR011611">
    <property type="entry name" value="PfkB_dom"/>
</dbReference>
<name>A0A2H6LIU0_9NOSO</name>
<evidence type="ECO:0000259" key="6">
    <source>
        <dbReference type="Pfam" id="PF00294"/>
    </source>
</evidence>
<evidence type="ECO:0000313" key="7">
    <source>
        <dbReference type="EMBL" id="GBE93144.1"/>
    </source>
</evidence>
<dbReference type="CDD" id="cd01167">
    <property type="entry name" value="bac_FRK"/>
    <property type="match status" value="1"/>
</dbReference>
<keyword evidence="3" id="KW-0547">Nucleotide-binding</keyword>
<comment type="similarity">
    <text evidence="1">Belongs to the carbohydrate kinase PfkB family.</text>
</comment>
<evidence type="ECO:0000256" key="1">
    <source>
        <dbReference type="ARBA" id="ARBA00010688"/>
    </source>
</evidence>
<dbReference type="SUPFAM" id="SSF53613">
    <property type="entry name" value="Ribokinase-like"/>
    <property type="match status" value="1"/>
</dbReference>
<dbReference type="InterPro" id="IPR002173">
    <property type="entry name" value="Carboh/pur_kinase_PfkB_CS"/>
</dbReference>
<evidence type="ECO:0000256" key="2">
    <source>
        <dbReference type="ARBA" id="ARBA00022679"/>
    </source>
</evidence>
<dbReference type="InterPro" id="IPR050306">
    <property type="entry name" value="PfkB_Carbo_kinase"/>
</dbReference>
<dbReference type="EMBL" id="BDGE01000047">
    <property type="protein sequence ID" value="GBE93144.1"/>
    <property type="molecule type" value="Genomic_DNA"/>
</dbReference>
<dbReference type="RefSeq" id="WP_103125271.1">
    <property type="nucleotide sequence ID" value="NZ_DF978429.1"/>
</dbReference>
<dbReference type="GO" id="GO:0005524">
    <property type="term" value="F:ATP binding"/>
    <property type="evidence" value="ECO:0007669"/>
    <property type="project" value="UniProtKB-KW"/>
</dbReference>
<dbReference type="PANTHER" id="PTHR43085">
    <property type="entry name" value="HEXOKINASE FAMILY MEMBER"/>
    <property type="match status" value="1"/>
</dbReference>
<reference evidence="8" key="1">
    <citation type="journal article" date="2018" name="Genome Announc.">
        <title>Draft Genome Sequence of the Nitrogen-Fixing and Hormogonia-Inducing Cyanobacterium Nostoc cycadae Strain WK-1, Isolated from the Coralloid Roots of Cycas revoluta.</title>
        <authorList>
            <person name="Kanesaki Y."/>
            <person name="Hirose M."/>
            <person name="Hirose Y."/>
            <person name="Fujisawa T."/>
            <person name="Nakamura Y."/>
            <person name="Watanabe S."/>
            <person name="Matsunaga S."/>
            <person name="Uchida H."/>
            <person name="Murakami A."/>
        </authorList>
    </citation>
    <scope>NUCLEOTIDE SEQUENCE [LARGE SCALE GENOMIC DNA]</scope>
    <source>
        <strain evidence="8">WK-1</strain>
    </source>
</reference>
<evidence type="ECO:0000256" key="4">
    <source>
        <dbReference type="ARBA" id="ARBA00022777"/>
    </source>
</evidence>
<dbReference type="PROSITE" id="PS00584">
    <property type="entry name" value="PFKB_KINASES_2"/>
    <property type="match status" value="1"/>
</dbReference>
<evidence type="ECO:0000256" key="3">
    <source>
        <dbReference type="ARBA" id="ARBA00022741"/>
    </source>
</evidence>
<keyword evidence="2" id="KW-0808">Transferase</keyword>
<proteinExistence type="inferred from homology"/>